<sequence length="219" mass="25808">MFVKFRTMKAIQIVIIALATIRASALLFKCNLMPVKTKGNKKTIYVPIEEIEYVEETWDDGEVAWELDPQYTLKNITQIVSVTTYEPKVISNREKLWGLVEELRMQGAISGFLNVAYYNTAVSDNIVNDIQNYQVKSNMNLENIIIYNFNNEIDIILTLFTIYGYRKYKESRIVEFIQYWEEKYKNNYYLEEYRNIRKISTSFALMILIIFCKSVKSVS</sequence>
<dbReference type="EMBL" id="MN739668">
    <property type="protein sequence ID" value="QHT19686.1"/>
    <property type="molecule type" value="Genomic_DNA"/>
</dbReference>
<accession>A0A6C0DRX3</accession>
<name>A0A6C0DRX3_9ZZZZ</name>
<proteinExistence type="predicted"/>
<evidence type="ECO:0000313" key="1">
    <source>
        <dbReference type="EMBL" id="QHT19686.1"/>
    </source>
</evidence>
<reference evidence="1" key="1">
    <citation type="journal article" date="2020" name="Nature">
        <title>Giant virus diversity and host interactions through global metagenomics.</title>
        <authorList>
            <person name="Schulz F."/>
            <person name="Roux S."/>
            <person name="Paez-Espino D."/>
            <person name="Jungbluth S."/>
            <person name="Walsh D.A."/>
            <person name="Denef V.J."/>
            <person name="McMahon K.D."/>
            <person name="Konstantinidis K.T."/>
            <person name="Eloe-Fadrosh E.A."/>
            <person name="Kyrpides N.C."/>
            <person name="Woyke T."/>
        </authorList>
    </citation>
    <scope>NUCLEOTIDE SEQUENCE</scope>
    <source>
        <strain evidence="1">GVMAG-M-3300023174-5</strain>
    </source>
</reference>
<dbReference type="AlphaFoldDB" id="A0A6C0DRX3"/>
<organism evidence="1">
    <name type="scientific">viral metagenome</name>
    <dbReference type="NCBI Taxonomy" id="1070528"/>
    <lineage>
        <taxon>unclassified sequences</taxon>
        <taxon>metagenomes</taxon>
        <taxon>organismal metagenomes</taxon>
    </lineage>
</organism>
<protein>
    <submittedName>
        <fullName evidence="1">Uncharacterized protein</fullName>
    </submittedName>
</protein>